<dbReference type="Proteomes" id="UP000683360">
    <property type="component" value="Unassembled WGS sequence"/>
</dbReference>
<protein>
    <submittedName>
        <fullName evidence="1">Uncharacterized protein</fullName>
    </submittedName>
</protein>
<keyword evidence="2" id="KW-1185">Reference proteome</keyword>
<evidence type="ECO:0000313" key="2">
    <source>
        <dbReference type="Proteomes" id="UP000683360"/>
    </source>
</evidence>
<dbReference type="AlphaFoldDB" id="A0A8S3VDH4"/>
<dbReference type="InterPro" id="IPR015943">
    <property type="entry name" value="WD40/YVTN_repeat-like_dom_sf"/>
</dbReference>
<dbReference type="SUPFAM" id="SSF50969">
    <property type="entry name" value="YVTN repeat-like/Quinoprotein amine dehydrogenase"/>
    <property type="match status" value="1"/>
</dbReference>
<dbReference type="InterPro" id="IPR011044">
    <property type="entry name" value="Quino_amine_DH_bsu"/>
</dbReference>
<dbReference type="Gene3D" id="2.130.10.10">
    <property type="entry name" value="YVTN repeat-like/Quinoprotein amine dehydrogenase"/>
    <property type="match status" value="1"/>
</dbReference>
<sequence>MFIRHTEEILSKEDEFTLSCLDGDNVNTGIITCVFDESNKNFIESVHRFGKIVVEIKQTKAALRQGKKKQAQIIVPKLQTKTIENITGRIQQTIKTTSEDVRGCCFLPDGRMVFTCSFTKRLIVVRSAGSKEFEIKLPCSAFGVTNNTTDKTVIVSSAFDKFGFSIINIQDRNVQKFITFESQCYGLVERNGDLIFCTNSELKMLNLHTETSKTITTAGVSEFSYVDADDRHIYYTSIYKGPLTCCDFHGVIKWTFATETLPSCLGISVDRNGFLYVLSTGSVVLISPCGKQSRRLLSSRDGLKAAQALYFDKTRDILLVANRKDKAFLYKVDLLVT</sequence>
<reference evidence="1" key="1">
    <citation type="submission" date="2021-03" db="EMBL/GenBank/DDBJ databases">
        <authorList>
            <person name="Bekaert M."/>
        </authorList>
    </citation>
    <scope>NUCLEOTIDE SEQUENCE</scope>
</reference>
<comment type="caution">
    <text evidence="1">The sequence shown here is derived from an EMBL/GenBank/DDBJ whole genome shotgun (WGS) entry which is preliminary data.</text>
</comment>
<proteinExistence type="predicted"/>
<name>A0A8S3VDH4_MYTED</name>
<dbReference type="OrthoDB" id="6105938at2759"/>
<dbReference type="EMBL" id="CAJPWZ010003264">
    <property type="protein sequence ID" value="CAG2255305.1"/>
    <property type="molecule type" value="Genomic_DNA"/>
</dbReference>
<organism evidence="1 2">
    <name type="scientific">Mytilus edulis</name>
    <name type="common">Blue mussel</name>
    <dbReference type="NCBI Taxonomy" id="6550"/>
    <lineage>
        <taxon>Eukaryota</taxon>
        <taxon>Metazoa</taxon>
        <taxon>Spiralia</taxon>
        <taxon>Lophotrochozoa</taxon>
        <taxon>Mollusca</taxon>
        <taxon>Bivalvia</taxon>
        <taxon>Autobranchia</taxon>
        <taxon>Pteriomorphia</taxon>
        <taxon>Mytilida</taxon>
        <taxon>Mytiloidea</taxon>
        <taxon>Mytilidae</taxon>
        <taxon>Mytilinae</taxon>
        <taxon>Mytilus</taxon>
    </lineage>
</organism>
<evidence type="ECO:0000313" key="1">
    <source>
        <dbReference type="EMBL" id="CAG2255305.1"/>
    </source>
</evidence>
<accession>A0A8S3VDH4</accession>
<gene>
    <name evidence="1" type="ORF">MEDL_66741</name>
</gene>